<dbReference type="EMBL" id="KQ964643">
    <property type="protein sequence ID" value="KXN67340.1"/>
    <property type="molecule type" value="Genomic_DNA"/>
</dbReference>
<evidence type="ECO:0000313" key="1">
    <source>
        <dbReference type="EMBL" id="KXN67340.1"/>
    </source>
</evidence>
<dbReference type="AlphaFoldDB" id="A0A137NWX6"/>
<reference evidence="1 2" key="1">
    <citation type="journal article" date="2015" name="Genome Biol. Evol.">
        <title>Phylogenomic analyses indicate that early fungi evolved digesting cell walls of algal ancestors of land plants.</title>
        <authorList>
            <person name="Chang Y."/>
            <person name="Wang S."/>
            <person name="Sekimoto S."/>
            <person name="Aerts A.L."/>
            <person name="Choi C."/>
            <person name="Clum A."/>
            <person name="LaButti K.M."/>
            <person name="Lindquist E.A."/>
            <person name="Yee Ngan C."/>
            <person name="Ohm R.A."/>
            <person name="Salamov A.A."/>
            <person name="Grigoriev I.V."/>
            <person name="Spatafora J.W."/>
            <person name="Berbee M.L."/>
        </authorList>
    </citation>
    <scope>NUCLEOTIDE SEQUENCE [LARGE SCALE GENOMIC DNA]</scope>
    <source>
        <strain evidence="1 2">NRRL 28638</strain>
    </source>
</reference>
<name>A0A137NWX6_CONC2</name>
<gene>
    <name evidence="1" type="ORF">CONCODRAFT_80205</name>
</gene>
<organism evidence="1 2">
    <name type="scientific">Conidiobolus coronatus (strain ATCC 28846 / CBS 209.66 / NRRL 28638)</name>
    <name type="common">Delacroixia coronata</name>
    <dbReference type="NCBI Taxonomy" id="796925"/>
    <lineage>
        <taxon>Eukaryota</taxon>
        <taxon>Fungi</taxon>
        <taxon>Fungi incertae sedis</taxon>
        <taxon>Zoopagomycota</taxon>
        <taxon>Entomophthoromycotina</taxon>
        <taxon>Entomophthoromycetes</taxon>
        <taxon>Entomophthorales</taxon>
        <taxon>Ancylistaceae</taxon>
        <taxon>Conidiobolus</taxon>
    </lineage>
</organism>
<sequence length="127" mass="15265">MQYPHSLYEITQFEDCLVLHYLHFSLIILEYSRLHQQKLNAELTSKTLTYCKQILDFALKDTDSTKYFYLYLISFTYMSIYQHLTKEEKLRIIPDLRLVMNNVSREVNEFDNLNNLLFLAALKKIEV</sequence>
<protein>
    <submittedName>
        <fullName evidence="1">Uncharacterized protein</fullName>
    </submittedName>
</protein>
<evidence type="ECO:0000313" key="2">
    <source>
        <dbReference type="Proteomes" id="UP000070444"/>
    </source>
</evidence>
<dbReference type="Proteomes" id="UP000070444">
    <property type="component" value="Unassembled WGS sequence"/>
</dbReference>
<proteinExistence type="predicted"/>
<keyword evidence="2" id="KW-1185">Reference proteome</keyword>
<accession>A0A137NWX6</accession>